<dbReference type="SUPFAM" id="SSF140741">
    <property type="entry name" value="RUN domain-like"/>
    <property type="match status" value="1"/>
</dbReference>
<dbReference type="EnsemblMetazoa" id="SCAU005031-RA">
    <property type="protein sequence ID" value="SCAU005031-PA"/>
    <property type="gene ID" value="SCAU005031"/>
</dbReference>
<dbReference type="Gene3D" id="1.10.8.270">
    <property type="entry name" value="putative rabgap domain of human tbc1 domain family member 14 like domains"/>
    <property type="match status" value="1"/>
</dbReference>
<evidence type="ECO:0000256" key="1">
    <source>
        <dbReference type="ARBA" id="ARBA00022468"/>
    </source>
</evidence>
<evidence type="ECO:0008006" key="8">
    <source>
        <dbReference type="Google" id="ProtNLM"/>
    </source>
</evidence>
<feature type="compositionally biased region" description="Acidic residues" evidence="3">
    <location>
        <begin position="943"/>
        <end position="952"/>
    </location>
</feature>
<feature type="region of interest" description="Disordered" evidence="3">
    <location>
        <begin position="793"/>
        <end position="834"/>
    </location>
</feature>
<dbReference type="Proteomes" id="UP000095300">
    <property type="component" value="Unassembled WGS sequence"/>
</dbReference>
<dbReference type="STRING" id="35570.A0A1I8P5L3"/>
<feature type="domain" description="RUN" evidence="5">
    <location>
        <begin position="42"/>
        <end position="215"/>
    </location>
</feature>
<evidence type="ECO:0000313" key="6">
    <source>
        <dbReference type="EnsemblMetazoa" id="SCAU005031-PA"/>
    </source>
</evidence>
<reference evidence="6" key="1">
    <citation type="submission" date="2020-05" db="UniProtKB">
        <authorList>
            <consortium name="EnsemblMetazoa"/>
        </authorList>
    </citation>
    <scope>IDENTIFICATION</scope>
    <source>
        <strain evidence="6">USDA</strain>
    </source>
</reference>
<feature type="region of interest" description="Disordered" evidence="3">
    <location>
        <begin position="922"/>
        <end position="952"/>
    </location>
</feature>
<dbReference type="InterPro" id="IPR000195">
    <property type="entry name" value="Rab-GAP-TBC_dom"/>
</dbReference>
<protein>
    <recommendedName>
        <fullName evidence="8">Rab-GAP TBC domain-containing protein</fullName>
    </recommendedName>
</protein>
<dbReference type="AlphaFoldDB" id="A0A1I8P5L3"/>
<dbReference type="InterPro" id="IPR035969">
    <property type="entry name" value="Rab-GAP_TBC_sf"/>
</dbReference>
<dbReference type="CDD" id="cd17687">
    <property type="entry name" value="RUN_SGSM1_like"/>
    <property type="match status" value="1"/>
</dbReference>
<dbReference type="SUPFAM" id="SSF47923">
    <property type="entry name" value="Ypt/Rab-GAP domain of gyp1p"/>
    <property type="match status" value="2"/>
</dbReference>
<dbReference type="InterPro" id="IPR037745">
    <property type="entry name" value="SGSM1/2"/>
</dbReference>
<dbReference type="GO" id="GO:0031410">
    <property type="term" value="C:cytoplasmic vesicle"/>
    <property type="evidence" value="ECO:0007669"/>
    <property type="project" value="UniProtKB-ARBA"/>
</dbReference>
<dbReference type="SMART" id="SM00593">
    <property type="entry name" value="RUN"/>
    <property type="match status" value="1"/>
</dbReference>
<name>A0A1I8P5L3_STOCA</name>
<dbReference type="PROSITE" id="PS50086">
    <property type="entry name" value="TBC_RABGAP"/>
    <property type="match status" value="1"/>
</dbReference>
<dbReference type="Gene3D" id="2.30.29.230">
    <property type="match status" value="1"/>
</dbReference>
<evidence type="ECO:0000313" key="7">
    <source>
        <dbReference type="Proteomes" id="UP000095300"/>
    </source>
</evidence>
<keyword evidence="1" id="KW-0343">GTPase activation</keyword>
<dbReference type="FunFam" id="1.10.8.270:FF:000064">
    <property type="entry name" value="Small G protein-signaling modulator 1b"/>
    <property type="match status" value="1"/>
</dbReference>
<evidence type="ECO:0000256" key="2">
    <source>
        <dbReference type="ARBA" id="ARBA00034124"/>
    </source>
</evidence>
<dbReference type="CDD" id="cd15784">
    <property type="entry name" value="PH_RUTBC"/>
    <property type="match status" value="1"/>
</dbReference>
<keyword evidence="7" id="KW-1185">Reference proteome</keyword>
<dbReference type="OrthoDB" id="10264062at2759"/>
<gene>
    <name evidence="6" type="primary">106080381</name>
</gene>
<accession>A0A1I8P5L3</accession>
<dbReference type="Pfam" id="PF00566">
    <property type="entry name" value="RabGAP-TBC"/>
    <property type="match status" value="1"/>
</dbReference>
<evidence type="ECO:0000259" key="5">
    <source>
        <dbReference type="PROSITE" id="PS50826"/>
    </source>
</evidence>
<dbReference type="PANTHER" id="PTHR22957:SF502">
    <property type="entry name" value="SMALL G PROTEIN SIGNALING MODULATOR 2-RELATED"/>
    <property type="match status" value="1"/>
</dbReference>
<comment type="similarity">
    <text evidence="2">Belongs to the RUTBC family.</text>
</comment>
<dbReference type="PANTHER" id="PTHR22957">
    <property type="entry name" value="TBC1 DOMAIN FAMILY MEMBER GTPASE-ACTIVATING PROTEIN"/>
    <property type="match status" value="1"/>
</dbReference>
<evidence type="ECO:0000256" key="3">
    <source>
        <dbReference type="SAM" id="MobiDB-lite"/>
    </source>
</evidence>
<dbReference type="FunFam" id="2.30.29.230:FF:000003">
    <property type="entry name" value="Uncharacterized protein, isoform C"/>
    <property type="match status" value="1"/>
</dbReference>
<dbReference type="InterPro" id="IPR004012">
    <property type="entry name" value="Run_dom"/>
</dbReference>
<organism evidence="6 7">
    <name type="scientific">Stomoxys calcitrans</name>
    <name type="common">Stable fly</name>
    <name type="synonym">Conops calcitrans</name>
    <dbReference type="NCBI Taxonomy" id="35570"/>
    <lineage>
        <taxon>Eukaryota</taxon>
        <taxon>Metazoa</taxon>
        <taxon>Ecdysozoa</taxon>
        <taxon>Arthropoda</taxon>
        <taxon>Hexapoda</taxon>
        <taxon>Insecta</taxon>
        <taxon>Pterygota</taxon>
        <taxon>Neoptera</taxon>
        <taxon>Endopterygota</taxon>
        <taxon>Diptera</taxon>
        <taxon>Brachycera</taxon>
        <taxon>Muscomorpha</taxon>
        <taxon>Muscoidea</taxon>
        <taxon>Muscidae</taxon>
        <taxon>Stomoxys</taxon>
    </lineage>
</organism>
<dbReference type="VEuPathDB" id="VectorBase:SCAU005031"/>
<dbReference type="FunFam" id="1.10.472.80:FF:000004">
    <property type="entry name" value="Small G protein signaling modulator 1"/>
    <property type="match status" value="1"/>
</dbReference>
<dbReference type="Pfam" id="PF02759">
    <property type="entry name" value="RUN"/>
    <property type="match status" value="1"/>
</dbReference>
<proteinExistence type="inferred from homology"/>
<dbReference type="InterPro" id="IPR021935">
    <property type="entry name" value="SGSM1/2_RBD"/>
</dbReference>
<dbReference type="Pfam" id="PF12068">
    <property type="entry name" value="PH_RBD"/>
    <property type="match status" value="1"/>
</dbReference>
<feature type="compositionally biased region" description="Acidic residues" evidence="3">
    <location>
        <begin position="922"/>
        <end position="936"/>
    </location>
</feature>
<evidence type="ECO:0000259" key="4">
    <source>
        <dbReference type="PROSITE" id="PS50086"/>
    </source>
</evidence>
<dbReference type="Gene3D" id="1.10.472.80">
    <property type="entry name" value="Ypt/Rab-GAP domain of gyp1p, domain 3"/>
    <property type="match status" value="1"/>
</dbReference>
<feature type="compositionally biased region" description="Acidic residues" evidence="3">
    <location>
        <begin position="793"/>
        <end position="811"/>
    </location>
</feature>
<feature type="domain" description="Rab-GAP TBC" evidence="4">
    <location>
        <begin position="1041"/>
        <end position="1200"/>
    </location>
</feature>
<dbReference type="InterPro" id="IPR037213">
    <property type="entry name" value="Run_dom_sf"/>
</dbReference>
<dbReference type="SMART" id="SM00164">
    <property type="entry name" value="TBC"/>
    <property type="match status" value="1"/>
</dbReference>
<dbReference type="Gene3D" id="1.20.58.900">
    <property type="match status" value="1"/>
</dbReference>
<dbReference type="GO" id="GO:0005096">
    <property type="term" value="F:GTPase activator activity"/>
    <property type="evidence" value="ECO:0007669"/>
    <property type="project" value="UniProtKB-KW"/>
</dbReference>
<dbReference type="PROSITE" id="PS50826">
    <property type="entry name" value="RUN"/>
    <property type="match status" value="1"/>
</dbReference>
<sequence>MNIMQTFGGGDGEIELKERFIACVKKEVKQLMEEAVTKKYIHEESSSITSLCGAVEACLSHGLRRRALGLFKTSSTTALIQKIAKACPEADYVSRRLLEIEVAIESSTVAGKRSCSSSDSIIKPKLLSKGSSSSVTTINTVSTGSPPNGPVIKYLWIRVALYEKRLSKIIEHLVSNANNYYDRDALVADPDYGSILSSLLVGPCALEFTRAKTDHYWSDPPADELVQRHRISSGNRTPPTCHRPIINFKRSLHTSSEDTSSGSFKASSPASVAKDYVESLHQNSRTTLLYGKNNVLVLPKDVSEPMPGYLSLHQNVQSLTIKWTPNQLMNGYTDNDGQDLSSYWTYALNINVDEIVYVHCHQNRGEDTGGTVILVGQDGVQRPPIHFPEGGHMQSFLSCLETGLLPHGQLDPPLWSQRGIGKMFPWPKSVRRRILPSVMESADETPIDYVFRVVSKSQHEEFLATHPILELGRTSPRRKHLGSCSTTGSSGCSSKSLSMEQSINVDPPLIQASQTASIELVCSTMRRQIISRAFYGWLAYCRHLSTVRTHLSGLVNGRITPDLAVNESGLTKEKWMALHEDGVISSHEEVFRLVYFGGVVHEIRNEVWPYLLGHYSFGSSIEERQKLDDTSKHYYETTMSEWLAVEAIVRQREKEKNAKAMAKISAENKRKGEMNEKQMCRQTEMDADDMDNDVFDDHDFSDISDPGIDFDDDVGGHIQEEKDSGNCDDDDLMVEEDEEMDNMLKEKAQNALNEECDQRVGDVASVHEEIEVQEIQDVVEDAAAVEGGLEAEEALEVSESEEDEKLAEDNEQELKTLPEQEEQELNSSTSPIAGENVVLEFEEIEPLPLNENCFGESEAEAGLTPEQGGMLLLSIKSSPSTSSYETVGNEFTDMIEMTANENEIELEEDVTVETAVEEANETVELEEDEVANEAVEEEKVKEPEEEEEDMDVDLSNTKRQYHSVEDIRRPSKDEVCTPHAVIITEAASIDALECTDEPTDETSRKTSLMSPMNEDITVVASLDALQEPKSACVSPASSNGGVYSYEFLENFALNLHRIEKDVQRCDRNYWYFANENLDKLRNVITTYVWEHLEVGYMQGMCDLVAPLLVIFDDEVMAYGCFCKLMERMIENFPNGGAMDMHFANMRSLIQILDSEMYDLMDSNGDYTHFYFCYRWFLLDFKRELVYDDVFATWEVIWAAKHVASGHFVLFLALALLETYRDIILSNSMDFTDVIKFFNEMAERHNAQSILQLSRSLVLQLQTIIENK</sequence>